<organism evidence="1 2">
    <name type="scientific">Cenococcum geophilum 1.58</name>
    <dbReference type="NCBI Taxonomy" id="794803"/>
    <lineage>
        <taxon>Eukaryota</taxon>
        <taxon>Fungi</taxon>
        <taxon>Dikarya</taxon>
        <taxon>Ascomycota</taxon>
        <taxon>Pezizomycotina</taxon>
        <taxon>Dothideomycetes</taxon>
        <taxon>Pleosporomycetidae</taxon>
        <taxon>Gloniales</taxon>
        <taxon>Gloniaceae</taxon>
        <taxon>Cenococcum</taxon>
    </lineage>
</organism>
<gene>
    <name evidence="1" type="ORF">K441DRAFT_672209</name>
</gene>
<evidence type="ECO:0000313" key="1">
    <source>
        <dbReference type="EMBL" id="OCK86565.1"/>
    </source>
</evidence>
<dbReference type="Proteomes" id="UP000250078">
    <property type="component" value="Unassembled WGS sequence"/>
</dbReference>
<name>A0ACC8EK26_9PEZI</name>
<sequence>MPTESEIIEIRVQDALRELSRMETPNIRLAARLHNAPFKRVYNRVNGIKSKMQRPGSNKMLNQHQEAMLLSYIDRIDRLGVGALFHQVHNCAQRILKLHAPDGTEPPTLGRDWTKRFLKRNPTVYKVKQKPIEIDRAAANDPAAIQEWYTLYRNTKEQWGILPCDEYNFDESGFRIGIGGSQWIITRVSDTKRIVERTIRNENSVY</sequence>
<dbReference type="EMBL" id="KV748309">
    <property type="protein sequence ID" value="OCK86565.1"/>
    <property type="molecule type" value="Genomic_DNA"/>
</dbReference>
<protein>
    <submittedName>
        <fullName evidence="1">Uncharacterized protein</fullName>
    </submittedName>
</protein>
<accession>A0ACC8EK26</accession>
<keyword evidence="2" id="KW-1185">Reference proteome</keyword>
<evidence type="ECO:0000313" key="2">
    <source>
        <dbReference type="Proteomes" id="UP000250078"/>
    </source>
</evidence>
<reference evidence="1 2" key="1">
    <citation type="journal article" date="2016" name="Nat. Commun.">
        <title>Ectomycorrhizal ecology is imprinted in the genome of the dominant symbiotic fungus Cenococcum geophilum.</title>
        <authorList>
            <consortium name="DOE Joint Genome Institute"/>
            <person name="Peter M."/>
            <person name="Kohler A."/>
            <person name="Ohm R.A."/>
            <person name="Kuo A."/>
            <person name="Krutzmann J."/>
            <person name="Morin E."/>
            <person name="Arend M."/>
            <person name="Barry K.W."/>
            <person name="Binder M."/>
            <person name="Choi C."/>
            <person name="Clum A."/>
            <person name="Copeland A."/>
            <person name="Grisel N."/>
            <person name="Haridas S."/>
            <person name="Kipfer T."/>
            <person name="LaButti K."/>
            <person name="Lindquist E."/>
            <person name="Lipzen A."/>
            <person name="Maire R."/>
            <person name="Meier B."/>
            <person name="Mihaltcheva S."/>
            <person name="Molinier V."/>
            <person name="Murat C."/>
            <person name="Poggeler S."/>
            <person name="Quandt C.A."/>
            <person name="Sperisen C."/>
            <person name="Tritt A."/>
            <person name="Tisserant E."/>
            <person name="Crous P.W."/>
            <person name="Henrissat B."/>
            <person name="Nehls U."/>
            <person name="Egli S."/>
            <person name="Spatafora J.W."/>
            <person name="Grigoriev I.V."/>
            <person name="Martin F.M."/>
        </authorList>
    </citation>
    <scope>NUCLEOTIDE SEQUENCE [LARGE SCALE GENOMIC DNA]</scope>
    <source>
        <strain evidence="1 2">1.58</strain>
    </source>
</reference>
<proteinExistence type="predicted"/>